<keyword evidence="4" id="KW-1185">Reference proteome</keyword>
<proteinExistence type="inferred from homology"/>
<dbReference type="GO" id="GO:0052689">
    <property type="term" value="F:carboxylic ester hydrolase activity"/>
    <property type="evidence" value="ECO:0007669"/>
    <property type="project" value="TreeGrafter"/>
</dbReference>
<evidence type="ECO:0000256" key="1">
    <source>
        <dbReference type="ARBA" id="ARBA00006499"/>
    </source>
</evidence>
<accession>D0N1G6</accession>
<gene>
    <name evidence="3" type="ORF">PITG_04532</name>
</gene>
<organism evidence="3 4">
    <name type="scientific">Phytophthora infestans (strain T30-4)</name>
    <name type="common">Potato late blight agent</name>
    <dbReference type="NCBI Taxonomy" id="403677"/>
    <lineage>
        <taxon>Eukaryota</taxon>
        <taxon>Sar</taxon>
        <taxon>Stramenopiles</taxon>
        <taxon>Oomycota</taxon>
        <taxon>Peronosporomycetes</taxon>
        <taxon>Peronosporales</taxon>
        <taxon>Peronosporaceae</taxon>
        <taxon>Phytophthora</taxon>
    </lineage>
</organism>
<dbReference type="GO" id="GO:0005737">
    <property type="term" value="C:cytoplasm"/>
    <property type="evidence" value="ECO:0007669"/>
    <property type="project" value="TreeGrafter"/>
</dbReference>
<reference evidence="4" key="1">
    <citation type="journal article" date="2009" name="Nature">
        <title>Genome sequence and analysis of the Irish potato famine pathogen Phytophthora infestans.</title>
        <authorList>
            <consortium name="The Broad Institute Genome Sequencing Platform"/>
            <person name="Haas B.J."/>
            <person name="Kamoun S."/>
            <person name="Zody M.C."/>
            <person name="Jiang R.H."/>
            <person name="Handsaker R.E."/>
            <person name="Cano L.M."/>
            <person name="Grabherr M."/>
            <person name="Kodira C.D."/>
            <person name="Raffaele S."/>
            <person name="Torto-Alalibo T."/>
            <person name="Bozkurt T.O."/>
            <person name="Ah-Fong A.M."/>
            <person name="Alvarado L."/>
            <person name="Anderson V.L."/>
            <person name="Armstrong M.R."/>
            <person name="Avrova A."/>
            <person name="Baxter L."/>
            <person name="Beynon J."/>
            <person name="Boevink P.C."/>
            <person name="Bollmann S.R."/>
            <person name="Bos J.I."/>
            <person name="Bulone V."/>
            <person name="Cai G."/>
            <person name="Cakir C."/>
            <person name="Carrington J.C."/>
            <person name="Chawner M."/>
            <person name="Conti L."/>
            <person name="Costanzo S."/>
            <person name="Ewan R."/>
            <person name="Fahlgren N."/>
            <person name="Fischbach M.A."/>
            <person name="Fugelstad J."/>
            <person name="Gilroy E.M."/>
            <person name="Gnerre S."/>
            <person name="Green P.J."/>
            <person name="Grenville-Briggs L.J."/>
            <person name="Griffith J."/>
            <person name="Grunwald N.J."/>
            <person name="Horn K."/>
            <person name="Horner N.R."/>
            <person name="Hu C.H."/>
            <person name="Huitema E."/>
            <person name="Jeong D.H."/>
            <person name="Jones A.M."/>
            <person name="Jones J.D."/>
            <person name="Jones R.W."/>
            <person name="Karlsson E.K."/>
            <person name="Kunjeti S.G."/>
            <person name="Lamour K."/>
            <person name="Liu Z."/>
            <person name="Ma L."/>
            <person name="Maclean D."/>
            <person name="Chibucos M.C."/>
            <person name="McDonald H."/>
            <person name="McWalters J."/>
            <person name="Meijer H.J."/>
            <person name="Morgan W."/>
            <person name="Morris P.F."/>
            <person name="Munro C.A."/>
            <person name="O'Neill K."/>
            <person name="Ospina-Giraldo M."/>
            <person name="Pinzon A."/>
            <person name="Pritchard L."/>
            <person name="Ramsahoye B."/>
            <person name="Ren Q."/>
            <person name="Restrepo S."/>
            <person name="Roy S."/>
            <person name="Sadanandom A."/>
            <person name="Savidor A."/>
            <person name="Schornack S."/>
            <person name="Schwartz D.C."/>
            <person name="Schumann U.D."/>
            <person name="Schwessinger B."/>
            <person name="Seyer L."/>
            <person name="Sharpe T."/>
            <person name="Silvar C."/>
            <person name="Song J."/>
            <person name="Studholme D.J."/>
            <person name="Sykes S."/>
            <person name="Thines M."/>
            <person name="van de Vondervoort P.J."/>
            <person name="Phuntumart V."/>
            <person name="Wawra S."/>
            <person name="Weide R."/>
            <person name="Win J."/>
            <person name="Young C."/>
            <person name="Zhou S."/>
            <person name="Fry W."/>
            <person name="Meyers B.C."/>
            <person name="van West P."/>
            <person name="Ristaino J."/>
            <person name="Govers F."/>
            <person name="Birch P.R."/>
            <person name="Whisson S.C."/>
            <person name="Judelson H.S."/>
            <person name="Nusbaum C."/>
        </authorList>
    </citation>
    <scope>NUCLEOTIDE SEQUENCE [LARGE SCALE GENOMIC DNA]</scope>
    <source>
        <strain evidence="4">T30-4</strain>
    </source>
</reference>
<feature type="domain" description="Phospholipase/carboxylesterase/thioesterase" evidence="2">
    <location>
        <begin position="70"/>
        <end position="260"/>
    </location>
</feature>
<dbReference type="RefSeq" id="XP_002905304.1">
    <property type="nucleotide sequence ID" value="XM_002905258.1"/>
</dbReference>
<dbReference type="GO" id="GO:0008474">
    <property type="term" value="F:palmitoyl-(protein) hydrolase activity"/>
    <property type="evidence" value="ECO:0007669"/>
    <property type="project" value="TreeGrafter"/>
</dbReference>
<dbReference type="InParanoid" id="D0N1G6"/>
<dbReference type="Gene3D" id="3.40.50.1820">
    <property type="entry name" value="alpha/beta hydrolase"/>
    <property type="match status" value="1"/>
</dbReference>
<dbReference type="AlphaFoldDB" id="D0N1G6"/>
<dbReference type="InterPro" id="IPR050565">
    <property type="entry name" value="LYPA1-2/EST-like"/>
</dbReference>
<protein>
    <recommendedName>
        <fullName evidence="2">Phospholipase/carboxylesterase/thioesterase domain-containing protein</fullName>
    </recommendedName>
</protein>
<comment type="similarity">
    <text evidence="1">Belongs to the AB hydrolase superfamily. AB hydrolase 2 family.</text>
</comment>
<dbReference type="SUPFAM" id="SSF53474">
    <property type="entry name" value="alpha/beta-Hydrolases"/>
    <property type="match status" value="1"/>
</dbReference>
<dbReference type="InterPro" id="IPR029058">
    <property type="entry name" value="AB_hydrolase_fold"/>
</dbReference>
<dbReference type="InterPro" id="IPR003140">
    <property type="entry name" value="PLipase/COase/thioEstase"/>
</dbReference>
<dbReference type="eggNOG" id="KOG2112">
    <property type="taxonomic scope" value="Eukaryota"/>
</dbReference>
<dbReference type="OMA" id="VMQFFAR"/>
<dbReference type="HOGENOM" id="CLU_062889_1_0_1"/>
<name>D0N1G6_PHYIT</name>
<dbReference type="EMBL" id="DS028123">
    <property type="protein sequence ID" value="EEY68145.1"/>
    <property type="molecule type" value="Genomic_DNA"/>
</dbReference>
<sequence length="310" mass="34843">MEKRERVYEAAGLALVRSAEGRTRWVSYAPHGNSPPPPIELCHKPTPLCGLDFDASDTTHFELVQPKCAPPAQNLLIFLHGRGGSHEPFARLGEKMALPQTAVISLRAPRELPFGLGFTWIDDVDANGDVISPDTPHKQRSDSLQMTRDYLWNYLQVLHDQYGWNYSRLFVFAFSQGACVAFHLAMTIPRDVRLGGMVLVCGGAIEGPHCSTHLPDAAATPILQVTGALDDIYPTALAVRTRREFKKRYPQKDAELFTSLVRPHKGHAMIDSREDMKHVMFFFSKYLYLCNIELENRNDFIEIQVPAISP</sequence>
<dbReference type="PANTHER" id="PTHR10655">
    <property type="entry name" value="LYSOPHOSPHOLIPASE-RELATED"/>
    <property type="match status" value="1"/>
</dbReference>
<dbReference type="Proteomes" id="UP000006643">
    <property type="component" value="Unassembled WGS sequence"/>
</dbReference>
<dbReference type="GeneID" id="9475521"/>
<dbReference type="STRING" id="403677.D0N1G6"/>
<dbReference type="KEGG" id="pif:PITG_04532"/>
<dbReference type="PANTHER" id="PTHR10655:SF70">
    <property type="entry name" value="PHOSPHOLIPASE_CARBOXYLESTERASE_THIOESTERASE DOMAIN-CONTAINING PROTEIN"/>
    <property type="match status" value="1"/>
</dbReference>
<dbReference type="Pfam" id="PF02230">
    <property type="entry name" value="Abhydrolase_2"/>
    <property type="match status" value="1"/>
</dbReference>
<dbReference type="OrthoDB" id="437457at2759"/>
<evidence type="ECO:0000313" key="4">
    <source>
        <dbReference type="Proteomes" id="UP000006643"/>
    </source>
</evidence>
<evidence type="ECO:0000313" key="3">
    <source>
        <dbReference type="EMBL" id="EEY68145.1"/>
    </source>
</evidence>
<dbReference type="VEuPathDB" id="FungiDB:PITG_04532"/>
<evidence type="ECO:0000259" key="2">
    <source>
        <dbReference type="Pfam" id="PF02230"/>
    </source>
</evidence>